<reference evidence="6" key="3">
    <citation type="submission" date="2020-12" db="UniProtKB">
        <authorList>
            <consortium name="EnsemblPlants"/>
        </authorList>
    </citation>
    <scope>IDENTIFICATION</scope>
</reference>
<dbReference type="SUPFAM" id="SSF56176">
    <property type="entry name" value="FAD-binding/transporter-associated domain-like"/>
    <property type="match status" value="1"/>
</dbReference>
<dbReference type="InterPro" id="IPR012951">
    <property type="entry name" value="BBE"/>
</dbReference>
<dbReference type="InterPro" id="IPR016169">
    <property type="entry name" value="FAD-bd_PCMH_sub2"/>
</dbReference>
<dbReference type="InterPro" id="IPR050432">
    <property type="entry name" value="FAD-linked_Oxidoreductases_BP"/>
</dbReference>
<dbReference type="PANTHER" id="PTHR13878:SF91">
    <property type="entry name" value="FAD BINDING DOMAIN PROTEIN (AFU_ORTHOLOGUE AFUA_6G12070)-RELATED"/>
    <property type="match status" value="1"/>
</dbReference>
<dbReference type="RefSeq" id="XP_024359992.1">
    <property type="nucleotide sequence ID" value="XM_024504224.2"/>
</dbReference>
<gene>
    <name evidence="6" type="primary">LOC112274564</name>
    <name evidence="5" type="ORF">PHYPA_002191</name>
</gene>
<dbReference type="Pfam" id="PF01565">
    <property type="entry name" value="FAD_binding_4"/>
    <property type="match status" value="1"/>
</dbReference>
<dbReference type="PROSITE" id="PS00862">
    <property type="entry name" value="OX2_COVAL_FAD"/>
    <property type="match status" value="1"/>
</dbReference>
<dbReference type="InterPro" id="IPR016166">
    <property type="entry name" value="FAD-bd_PCMH"/>
</dbReference>
<dbReference type="EMBL" id="ABEU02000002">
    <property type="protein sequence ID" value="PNR59400.1"/>
    <property type="molecule type" value="Genomic_DNA"/>
</dbReference>
<dbReference type="Proteomes" id="UP000006727">
    <property type="component" value="Chromosome 2"/>
</dbReference>
<organism evidence="5">
    <name type="scientific">Physcomitrium patens</name>
    <name type="common">Spreading-leaved earth moss</name>
    <name type="synonym">Physcomitrella patens</name>
    <dbReference type="NCBI Taxonomy" id="3218"/>
    <lineage>
        <taxon>Eukaryota</taxon>
        <taxon>Viridiplantae</taxon>
        <taxon>Streptophyta</taxon>
        <taxon>Embryophyta</taxon>
        <taxon>Bryophyta</taxon>
        <taxon>Bryophytina</taxon>
        <taxon>Bryopsida</taxon>
        <taxon>Funariidae</taxon>
        <taxon>Funariales</taxon>
        <taxon>Funariaceae</taxon>
        <taxon>Physcomitrium</taxon>
    </lineage>
</organism>
<evidence type="ECO:0000313" key="6">
    <source>
        <dbReference type="EnsemblPlants" id="PAC:32935229.CDS.1"/>
    </source>
</evidence>
<dbReference type="InterPro" id="IPR006093">
    <property type="entry name" value="Oxy_OxRdtase_FAD_BS"/>
</dbReference>
<reference evidence="5 7" key="1">
    <citation type="journal article" date="2008" name="Science">
        <title>The Physcomitrella genome reveals evolutionary insights into the conquest of land by plants.</title>
        <authorList>
            <person name="Rensing S."/>
            <person name="Lang D."/>
            <person name="Zimmer A."/>
            <person name="Terry A."/>
            <person name="Salamov A."/>
            <person name="Shapiro H."/>
            <person name="Nishiyama T."/>
            <person name="Perroud P.-F."/>
            <person name="Lindquist E."/>
            <person name="Kamisugi Y."/>
            <person name="Tanahashi T."/>
            <person name="Sakakibara K."/>
            <person name="Fujita T."/>
            <person name="Oishi K."/>
            <person name="Shin-I T."/>
            <person name="Kuroki Y."/>
            <person name="Toyoda A."/>
            <person name="Suzuki Y."/>
            <person name="Hashimoto A."/>
            <person name="Yamaguchi K."/>
            <person name="Sugano A."/>
            <person name="Kohara Y."/>
            <person name="Fujiyama A."/>
            <person name="Anterola A."/>
            <person name="Aoki S."/>
            <person name="Ashton N."/>
            <person name="Barbazuk W.B."/>
            <person name="Barker E."/>
            <person name="Bennetzen J."/>
            <person name="Bezanilla M."/>
            <person name="Blankenship R."/>
            <person name="Cho S.H."/>
            <person name="Dutcher S."/>
            <person name="Estelle M."/>
            <person name="Fawcett J.A."/>
            <person name="Gundlach H."/>
            <person name="Hanada K."/>
            <person name="Heyl A."/>
            <person name="Hicks K.A."/>
            <person name="Hugh J."/>
            <person name="Lohr M."/>
            <person name="Mayer K."/>
            <person name="Melkozernov A."/>
            <person name="Murata T."/>
            <person name="Nelson D."/>
            <person name="Pils B."/>
            <person name="Prigge M."/>
            <person name="Reiss B."/>
            <person name="Renner T."/>
            <person name="Rombauts S."/>
            <person name="Rushton P."/>
            <person name="Sanderfoot A."/>
            <person name="Schween G."/>
            <person name="Shiu S.-H."/>
            <person name="Stueber K."/>
            <person name="Theodoulou F.L."/>
            <person name="Tu H."/>
            <person name="Van de Peer Y."/>
            <person name="Verrier P.J."/>
            <person name="Waters E."/>
            <person name="Wood A."/>
            <person name="Yang L."/>
            <person name="Cove D."/>
            <person name="Cuming A."/>
            <person name="Hasebe M."/>
            <person name="Lucas S."/>
            <person name="Mishler D.B."/>
            <person name="Reski R."/>
            <person name="Grigoriev I."/>
            <person name="Quatrano R.S."/>
            <person name="Boore J.L."/>
        </authorList>
    </citation>
    <scope>NUCLEOTIDE SEQUENCE [LARGE SCALE GENOMIC DNA]</scope>
    <source>
        <strain evidence="6 7">cv. Gransden 2004</strain>
    </source>
</reference>
<accession>A0A2K1L057</accession>
<evidence type="ECO:0000256" key="1">
    <source>
        <dbReference type="ARBA" id="ARBA00005466"/>
    </source>
</evidence>
<name>A0A2K1L057_PHYPA</name>
<proteinExistence type="inferred from homology"/>
<evidence type="ECO:0000259" key="4">
    <source>
        <dbReference type="PROSITE" id="PS51387"/>
    </source>
</evidence>
<dbReference type="OMA" id="TSWYPFY"/>
<dbReference type="Gramene" id="Pp3c2_4230V3.1">
    <property type="protein sequence ID" value="PAC:32935229.CDS.1"/>
    <property type="gene ID" value="Pp3c2_4230"/>
</dbReference>
<dbReference type="Pfam" id="PF08031">
    <property type="entry name" value="BBE"/>
    <property type="match status" value="1"/>
</dbReference>
<reference evidence="5 7" key="2">
    <citation type="journal article" date="2018" name="Plant J.">
        <title>The Physcomitrella patens chromosome-scale assembly reveals moss genome structure and evolution.</title>
        <authorList>
            <person name="Lang D."/>
            <person name="Ullrich K.K."/>
            <person name="Murat F."/>
            <person name="Fuchs J."/>
            <person name="Jenkins J."/>
            <person name="Haas F.B."/>
            <person name="Piednoel M."/>
            <person name="Gundlach H."/>
            <person name="Van Bel M."/>
            <person name="Meyberg R."/>
            <person name="Vives C."/>
            <person name="Morata J."/>
            <person name="Symeonidi A."/>
            <person name="Hiss M."/>
            <person name="Muchero W."/>
            <person name="Kamisugi Y."/>
            <person name="Saleh O."/>
            <person name="Blanc G."/>
            <person name="Decker E.L."/>
            <person name="van Gessel N."/>
            <person name="Grimwood J."/>
            <person name="Hayes R.D."/>
            <person name="Graham S.W."/>
            <person name="Gunter L.E."/>
            <person name="McDaniel S.F."/>
            <person name="Hoernstein S.N.W."/>
            <person name="Larsson A."/>
            <person name="Li F.W."/>
            <person name="Perroud P.F."/>
            <person name="Phillips J."/>
            <person name="Ranjan P."/>
            <person name="Rokshar D.S."/>
            <person name="Rothfels C.J."/>
            <person name="Schneider L."/>
            <person name="Shu S."/>
            <person name="Stevenson D.W."/>
            <person name="Thummler F."/>
            <person name="Tillich M."/>
            <person name="Villarreal Aguilar J.C."/>
            <person name="Widiez T."/>
            <person name="Wong G.K."/>
            <person name="Wymore A."/>
            <person name="Zhang Y."/>
            <person name="Zimmer A.D."/>
            <person name="Quatrano R.S."/>
            <person name="Mayer K.F.X."/>
            <person name="Goodstein D."/>
            <person name="Casacuberta J.M."/>
            <person name="Vandepoele K."/>
            <person name="Reski R."/>
            <person name="Cuming A.C."/>
            <person name="Tuskan G.A."/>
            <person name="Maumus F."/>
            <person name="Salse J."/>
            <person name="Schmutz J."/>
            <person name="Rensing S.A."/>
        </authorList>
    </citation>
    <scope>NUCLEOTIDE SEQUENCE [LARGE SCALE GENOMIC DNA]</scope>
    <source>
        <strain evidence="6 7">cv. Gransden 2004</strain>
    </source>
</reference>
<dbReference type="AlphaFoldDB" id="A0A2K1L057"/>
<dbReference type="PaxDb" id="3218-PP1S7_210V6.1"/>
<dbReference type="InterPro" id="IPR036318">
    <property type="entry name" value="FAD-bd_PCMH-like_sf"/>
</dbReference>
<dbReference type="KEGG" id="ppp:112274564"/>
<evidence type="ECO:0000313" key="7">
    <source>
        <dbReference type="Proteomes" id="UP000006727"/>
    </source>
</evidence>
<dbReference type="GeneID" id="112274564"/>
<dbReference type="PANTHER" id="PTHR13878">
    <property type="entry name" value="GULONOLACTONE OXIDASE"/>
    <property type="match status" value="1"/>
</dbReference>
<keyword evidence="3" id="KW-0472">Membrane</keyword>
<evidence type="ECO:0000256" key="3">
    <source>
        <dbReference type="SAM" id="Phobius"/>
    </source>
</evidence>
<keyword evidence="3" id="KW-0812">Transmembrane</keyword>
<evidence type="ECO:0000313" key="5">
    <source>
        <dbReference type="EMBL" id="PNR59400.1"/>
    </source>
</evidence>
<dbReference type="EnsemblPlants" id="Pp3c2_4230V3.1">
    <property type="protein sequence ID" value="PAC:32935229.CDS.1"/>
    <property type="gene ID" value="Pp3c2_4230"/>
</dbReference>
<dbReference type="EnsemblPlants" id="Pp3c2_4230V3.2">
    <property type="protein sequence ID" value="PAC:32935230.CDS.1"/>
    <property type="gene ID" value="Pp3c2_4230"/>
</dbReference>
<dbReference type="STRING" id="3218.A0A2K1L057"/>
<keyword evidence="3" id="KW-1133">Transmembrane helix</keyword>
<dbReference type="GO" id="GO:0016491">
    <property type="term" value="F:oxidoreductase activity"/>
    <property type="evidence" value="ECO:0000318"/>
    <property type="project" value="GO_Central"/>
</dbReference>
<keyword evidence="2" id="KW-0560">Oxidoreductase</keyword>
<dbReference type="Gramene" id="Pp3c2_4230V3.2">
    <property type="protein sequence ID" value="PAC:32935230.CDS.1"/>
    <property type="gene ID" value="Pp3c2_4230"/>
</dbReference>
<dbReference type="OrthoDB" id="407275at2759"/>
<protein>
    <recommendedName>
        <fullName evidence="4">FAD-binding PCMH-type domain-containing protein</fullName>
    </recommendedName>
</protein>
<feature type="domain" description="FAD-binding PCMH-type" evidence="4">
    <location>
        <begin position="158"/>
        <end position="341"/>
    </location>
</feature>
<dbReference type="Gene3D" id="3.30.465.10">
    <property type="match status" value="2"/>
</dbReference>
<dbReference type="InterPro" id="IPR006094">
    <property type="entry name" value="Oxid_FAD_bind_N"/>
</dbReference>
<feature type="transmembrane region" description="Helical" evidence="3">
    <location>
        <begin position="42"/>
        <end position="61"/>
    </location>
</feature>
<keyword evidence="7" id="KW-1185">Reference proteome</keyword>
<evidence type="ECO:0000256" key="2">
    <source>
        <dbReference type="ARBA" id="ARBA00023002"/>
    </source>
</evidence>
<comment type="similarity">
    <text evidence="1">Belongs to the oxygen-dependent FAD-linked oxidoreductase family.</text>
</comment>
<dbReference type="GO" id="GO:0071949">
    <property type="term" value="F:FAD binding"/>
    <property type="evidence" value="ECO:0007669"/>
    <property type="project" value="InterPro"/>
</dbReference>
<dbReference type="PROSITE" id="PS51387">
    <property type="entry name" value="FAD_PCMH"/>
    <property type="match status" value="1"/>
</dbReference>
<sequence length="627" mass="69006">MLNWMFRFRKKSRHAIPLILLPSSWRLDQGYAMRGDQDSLGWPLYIMILYAVTVAVSYASAESYKCRCLDTNAACWPSKRELNEFNCSVGGRLITPNPTGRPCHDPHYNPSLCQSLRNNYFDAYLRADNAGSMQWENWEDKGQETCSMDAPVSSKCHQGQVPVLGVQVEKVDDIQKAIKFAARHNLRVAVKSSGHDFLGRSTAHGSFLIWMHKFKNISIHDSFVPSSRCGKHSTPAVTVVGGVGWGEVTDALKPTGYITVSGNARTVCATGGYIQGGGHGSLSPQFGLAVDSVLQIEVVTADGKLRTTNACKDPELFFALLGGGGGTYGVVTSVTYKLHRSPSNFAGFFYVFSPPNGTVWSTATQEEILTIWARSSIALDEAMWGGYWVFNAQQFTLVFLAPSKLAAAKKIFTPILEELLQGKKVTLQFQYAFASSTFQDWHKTVEAIVSPKTGTDPVGDRVLMSSRIIPLSAMKDPRGTAKAILSALPVRNESLTTLIGNVVIGPGVRAADPSGLTAVTPAWREGIWHLIATHTWSWNSTEGQKSTIRNDLKAFAQALHKTYPDSGAYTNEASIDEPQWQRSFWGLSNYGRLIATKQRVDPQGLFVCSQCVGSEFWDETGNCPRRY</sequence>